<dbReference type="PANTHER" id="PTHR30419:SF8">
    <property type="entry name" value="NITROGEN ASSIMILATION TRANSCRIPTIONAL ACTIVATOR-RELATED"/>
    <property type="match status" value="1"/>
</dbReference>
<evidence type="ECO:0000259" key="5">
    <source>
        <dbReference type="PROSITE" id="PS50931"/>
    </source>
</evidence>
<evidence type="ECO:0000256" key="3">
    <source>
        <dbReference type="ARBA" id="ARBA00023125"/>
    </source>
</evidence>
<dbReference type="PROSITE" id="PS50931">
    <property type="entry name" value="HTH_LYSR"/>
    <property type="match status" value="1"/>
</dbReference>
<dbReference type="GO" id="GO:0003700">
    <property type="term" value="F:DNA-binding transcription factor activity"/>
    <property type="evidence" value="ECO:0007669"/>
    <property type="project" value="InterPro"/>
</dbReference>
<dbReference type="PANTHER" id="PTHR30419">
    <property type="entry name" value="HTH-TYPE TRANSCRIPTIONAL REGULATOR YBHD"/>
    <property type="match status" value="1"/>
</dbReference>
<dbReference type="GO" id="GO:0005829">
    <property type="term" value="C:cytosol"/>
    <property type="evidence" value="ECO:0007669"/>
    <property type="project" value="TreeGrafter"/>
</dbReference>
<dbReference type="AlphaFoldDB" id="A0A7X0IRW6"/>
<keyword evidence="4" id="KW-0804">Transcription</keyword>
<evidence type="ECO:0000256" key="1">
    <source>
        <dbReference type="ARBA" id="ARBA00009437"/>
    </source>
</evidence>
<protein>
    <submittedName>
        <fullName evidence="6">DNA-binding transcriptional LysR family regulator</fullName>
    </submittedName>
</protein>
<accession>A0A7X0IRW6</accession>
<keyword evidence="2" id="KW-0805">Transcription regulation</keyword>
<dbReference type="Pfam" id="PF00126">
    <property type="entry name" value="HTH_1"/>
    <property type="match status" value="1"/>
</dbReference>
<name>A0A7X0IRW6_9HYPH</name>
<dbReference type="InterPro" id="IPR036388">
    <property type="entry name" value="WH-like_DNA-bd_sf"/>
</dbReference>
<organism evidence="6 7">
    <name type="scientific">Rhizobium lusitanum</name>
    <dbReference type="NCBI Taxonomy" id="293958"/>
    <lineage>
        <taxon>Bacteria</taxon>
        <taxon>Pseudomonadati</taxon>
        <taxon>Pseudomonadota</taxon>
        <taxon>Alphaproteobacteria</taxon>
        <taxon>Hyphomicrobiales</taxon>
        <taxon>Rhizobiaceae</taxon>
        <taxon>Rhizobium/Agrobacterium group</taxon>
        <taxon>Rhizobium</taxon>
    </lineage>
</organism>
<dbReference type="SUPFAM" id="SSF46785">
    <property type="entry name" value="Winged helix' DNA-binding domain"/>
    <property type="match status" value="1"/>
</dbReference>
<sequence length="324" mass="34785">MQIDPRHLLQIWAIVDAGGLSEAAATLGMTQPGLSRTIAYLEKRLGEPLFLRNRRPMEPTPLCRDLADLGAAVRRATARASDVAESFRRGERGDIRIGGTPFFMDALVSAMVGSFQRTRPNVRIEQVYGYTASLAEKIRTGQLDLAICPVEVFADGDLTFDPILTGRNVIACRAGHPLLASKALRPADLLQYPWVEPPAGSPLSTDLRTALINLGAEHVRINFSGASLAGILAHLANSDGLAVLPFGVVFARRDTDNITALPLLPSGVPRALGFVQSKLMPPGPAALQLKMHVLSAFAGLKPEMERYALHCGLGGIAERPNSTD</sequence>
<gene>
    <name evidence="6" type="ORF">GGD46_003194</name>
</gene>
<dbReference type="Pfam" id="PF03466">
    <property type="entry name" value="LysR_substrate"/>
    <property type="match status" value="1"/>
</dbReference>
<dbReference type="GO" id="GO:0003677">
    <property type="term" value="F:DNA binding"/>
    <property type="evidence" value="ECO:0007669"/>
    <property type="project" value="UniProtKB-KW"/>
</dbReference>
<evidence type="ECO:0000256" key="4">
    <source>
        <dbReference type="ARBA" id="ARBA00023163"/>
    </source>
</evidence>
<evidence type="ECO:0000313" key="7">
    <source>
        <dbReference type="Proteomes" id="UP000565576"/>
    </source>
</evidence>
<reference evidence="6 7" key="1">
    <citation type="submission" date="2020-08" db="EMBL/GenBank/DDBJ databases">
        <title>Genomic Encyclopedia of Type Strains, Phase IV (KMG-V): Genome sequencing to study the core and pangenomes of soil and plant-associated prokaryotes.</title>
        <authorList>
            <person name="Whitman W."/>
        </authorList>
    </citation>
    <scope>NUCLEOTIDE SEQUENCE [LARGE SCALE GENOMIC DNA]</scope>
    <source>
        <strain evidence="6 7">SEMIA 4060</strain>
    </source>
</reference>
<evidence type="ECO:0000313" key="6">
    <source>
        <dbReference type="EMBL" id="MBB6485900.1"/>
    </source>
</evidence>
<dbReference type="EMBL" id="JACHBG010000006">
    <property type="protein sequence ID" value="MBB6485900.1"/>
    <property type="molecule type" value="Genomic_DNA"/>
</dbReference>
<dbReference type="Gene3D" id="3.40.190.290">
    <property type="match status" value="1"/>
</dbReference>
<dbReference type="InterPro" id="IPR005119">
    <property type="entry name" value="LysR_subst-bd"/>
</dbReference>
<proteinExistence type="inferred from homology"/>
<dbReference type="SUPFAM" id="SSF53850">
    <property type="entry name" value="Periplasmic binding protein-like II"/>
    <property type="match status" value="1"/>
</dbReference>
<dbReference type="RefSeq" id="WP_210325587.1">
    <property type="nucleotide sequence ID" value="NZ_JACHBG010000006.1"/>
</dbReference>
<dbReference type="InterPro" id="IPR000847">
    <property type="entry name" value="LysR_HTH_N"/>
</dbReference>
<dbReference type="InterPro" id="IPR050950">
    <property type="entry name" value="HTH-type_LysR_regulators"/>
</dbReference>
<feature type="domain" description="HTH lysR-type" evidence="5">
    <location>
        <begin position="3"/>
        <end position="60"/>
    </location>
</feature>
<dbReference type="PRINTS" id="PR00039">
    <property type="entry name" value="HTHLYSR"/>
</dbReference>
<dbReference type="Gene3D" id="1.10.10.10">
    <property type="entry name" value="Winged helix-like DNA-binding domain superfamily/Winged helix DNA-binding domain"/>
    <property type="match status" value="1"/>
</dbReference>
<comment type="caution">
    <text evidence="6">The sequence shown here is derived from an EMBL/GenBank/DDBJ whole genome shotgun (WGS) entry which is preliminary data.</text>
</comment>
<keyword evidence="3 6" id="KW-0238">DNA-binding</keyword>
<evidence type="ECO:0000256" key="2">
    <source>
        <dbReference type="ARBA" id="ARBA00023015"/>
    </source>
</evidence>
<comment type="similarity">
    <text evidence="1">Belongs to the LysR transcriptional regulatory family.</text>
</comment>
<dbReference type="Proteomes" id="UP000565576">
    <property type="component" value="Unassembled WGS sequence"/>
</dbReference>
<dbReference type="InterPro" id="IPR036390">
    <property type="entry name" value="WH_DNA-bd_sf"/>
</dbReference>